<comment type="caution">
    <text evidence="3">The sequence shown here is derived from an EMBL/GenBank/DDBJ whole genome shotgun (WGS) entry which is preliminary data.</text>
</comment>
<protein>
    <recommendedName>
        <fullName evidence="2">FMN-dependent dehydrogenase domain-containing protein</fullName>
    </recommendedName>
</protein>
<feature type="domain" description="FMN-dependent dehydrogenase" evidence="2">
    <location>
        <begin position="15"/>
        <end position="51"/>
    </location>
</feature>
<evidence type="ECO:0000313" key="3">
    <source>
        <dbReference type="EMBL" id="KAG8043545.1"/>
    </source>
</evidence>
<gene>
    <name evidence="3" type="ORF">GUJ93_ZPchr0458g22716</name>
</gene>
<evidence type="ECO:0000259" key="2">
    <source>
        <dbReference type="Pfam" id="PF01070"/>
    </source>
</evidence>
<dbReference type="PANTHER" id="PTHR10578:SF72">
    <property type="entry name" value="GLYCOLATE OXIDASE 2"/>
    <property type="match status" value="1"/>
</dbReference>
<dbReference type="OrthoDB" id="694131at2759"/>
<sequence length="101" mass="11759">MALVTNMCAYEELVKQKLPKMVYDFFACGTEDQWTLRKNREAFSRILFVGRWRCFALRCRRRRGGREDAERRAGSHHDGAEHVMHVLFSAVAISILVLKEA</sequence>
<dbReference type="EMBL" id="JAAALK010000953">
    <property type="protein sequence ID" value="KAG8043546.1"/>
    <property type="molecule type" value="Genomic_DNA"/>
</dbReference>
<keyword evidence="4" id="KW-1185">Reference proteome</keyword>
<reference evidence="3" key="2">
    <citation type="submission" date="2021-02" db="EMBL/GenBank/DDBJ databases">
        <authorList>
            <person name="Kimball J.A."/>
            <person name="Haas M.W."/>
            <person name="Macchietto M."/>
            <person name="Kono T."/>
            <person name="Duquette J."/>
            <person name="Shao M."/>
        </authorList>
    </citation>
    <scope>NUCLEOTIDE SEQUENCE</scope>
    <source>
        <tissue evidence="3">Fresh leaf tissue</tissue>
    </source>
</reference>
<reference evidence="3" key="1">
    <citation type="journal article" date="2021" name="bioRxiv">
        <title>Whole Genome Assembly and Annotation of Northern Wild Rice, Zizania palustris L., Supports a Whole Genome Duplication in the Zizania Genus.</title>
        <authorList>
            <person name="Haas M."/>
            <person name="Kono T."/>
            <person name="Macchietto M."/>
            <person name="Millas R."/>
            <person name="McGilp L."/>
            <person name="Shao M."/>
            <person name="Duquette J."/>
            <person name="Hirsch C.N."/>
            <person name="Kimball J."/>
        </authorList>
    </citation>
    <scope>NUCLEOTIDE SEQUENCE</scope>
    <source>
        <tissue evidence="3">Fresh leaf tissue</tissue>
    </source>
</reference>
<dbReference type="GO" id="GO:0003973">
    <property type="term" value="F:(S)-2-hydroxy-acid oxidase activity"/>
    <property type="evidence" value="ECO:0007669"/>
    <property type="project" value="TreeGrafter"/>
</dbReference>
<comment type="cofactor">
    <cofactor evidence="1">
        <name>FMN</name>
        <dbReference type="ChEBI" id="CHEBI:58210"/>
    </cofactor>
</comment>
<proteinExistence type="predicted"/>
<organism evidence="3 4">
    <name type="scientific">Zizania palustris</name>
    <name type="common">Northern wild rice</name>
    <dbReference type="NCBI Taxonomy" id="103762"/>
    <lineage>
        <taxon>Eukaryota</taxon>
        <taxon>Viridiplantae</taxon>
        <taxon>Streptophyta</taxon>
        <taxon>Embryophyta</taxon>
        <taxon>Tracheophyta</taxon>
        <taxon>Spermatophyta</taxon>
        <taxon>Magnoliopsida</taxon>
        <taxon>Liliopsida</taxon>
        <taxon>Poales</taxon>
        <taxon>Poaceae</taxon>
        <taxon>BOP clade</taxon>
        <taxon>Oryzoideae</taxon>
        <taxon>Oryzeae</taxon>
        <taxon>Zizaniinae</taxon>
        <taxon>Zizania</taxon>
    </lineage>
</organism>
<evidence type="ECO:0000256" key="1">
    <source>
        <dbReference type="ARBA" id="ARBA00001917"/>
    </source>
</evidence>
<dbReference type="AlphaFoldDB" id="A0A8J5UZP6"/>
<dbReference type="InterPro" id="IPR000262">
    <property type="entry name" value="FMN-dep_DH"/>
</dbReference>
<name>A0A8J5UZP6_ZIZPA</name>
<evidence type="ECO:0000313" key="4">
    <source>
        <dbReference type="Proteomes" id="UP000729402"/>
    </source>
</evidence>
<dbReference type="PANTHER" id="PTHR10578">
    <property type="entry name" value="S -2-HYDROXY-ACID OXIDASE-RELATED"/>
    <property type="match status" value="1"/>
</dbReference>
<accession>A0A8J5UZP6</accession>
<dbReference type="Proteomes" id="UP000729402">
    <property type="component" value="Unassembled WGS sequence"/>
</dbReference>
<dbReference type="EMBL" id="JAAALK010000953">
    <property type="protein sequence ID" value="KAG8043545.1"/>
    <property type="molecule type" value="Genomic_DNA"/>
</dbReference>
<dbReference type="Pfam" id="PF01070">
    <property type="entry name" value="FMN_dh"/>
    <property type="match status" value="1"/>
</dbReference>
<dbReference type="GO" id="GO:0005777">
    <property type="term" value="C:peroxisome"/>
    <property type="evidence" value="ECO:0007669"/>
    <property type="project" value="TreeGrafter"/>
</dbReference>